<evidence type="ECO:0000313" key="2">
    <source>
        <dbReference type="Proteomes" id="UP000030321"/>
    </source>
</evidence>
<dbReference type="SUPFAM" id="SSF46689">
    <property type="entry name" value="Homeodomain-like"/>
    <property type="match status" value="1"/>
</dbReference>
<proteinExistence type="predicted"/>
<accession>A0A0A1VVR8</accession>
<organism evidence="1 2">
    <name type="scientific">Microcystis aeruginosa NIES-44</name>
    <dbReference type="NCBI Taxonomy" id="449439"/>
    <lineage>
        <taxon>Bacteria</taxon>
        <taxon>Bacillati</taxon>
        <taxon>Cyanobacteriota</taxon>
        <taxon>Cyanophyceae</taxon>
        <taxon>Oscillatoriophycideae</taxon>
        <taxon>Chroococcales</taxon>
        <taxon>Microcystaceae</taxon>
        <taxon>Microcystis</taxon>
    </lineage>
</organism>
<protein>
    <submittedName>
        <fullName evidence="1">Transposase</fullName>
    </submittedName>
</protein>
<reference evidence="2" key="1">
    <citation type="journal article" date="2015" name="Genome">
        <title>Whole Genome Sequence of the Non-Microcystin-Producing Microcystis aeruginosa Strain NIES-44.</title>
        <authorList>
            <person name="Okano K."/>
            <person name="Miyata N."/>
            <person name="Ozaki Y."/>
        </authorList>
    </citation>
    <scope>NUCLEOTIDE SEQUENCE [LARGE SCALE GENOMIC DNA]</scope>
    <source>
        <strain evidence="2">NIES-44</strain>
    </source>
</reference>
<sequence length="167" mass="19052">MGRGRRDKVNLTGEQRENLEQISRNGYAPAKKILHARILLMCDEGEQAKRKWTDEEIAEALEVHRNTVGRIRQRFLQKGEKPALERKLRKTPPTPAKVDGAAAAQIIALCCSEPPSGRAEWTIRLLTSELKQRQIITEISSPTVWRTLKKTNYALGKPKDTVFRNRI</sequence>
<gene>
    <name evidence="1" type="ORF">N44_02477</name>
</gene>
<dbReference type="Pfam" id="PF13565">
    <property type="entry name" value="HTH_32"/>
    <property type="match status" value="1"/>
</dbReference>
<name>A0A0A1VVR8_MICAE</name>
<dbReference type="InterPro" id="IPR009057">
    <property type="entry name" value="Homeodomain-like_sf"/>
</dbReference>
<evidence type="ECO:0000313" key="1">
    <source>
        <dbReference type="EMBL" id="GAL93897.1"/>
    </source>
</evidence>
<comment type="caution">
    <text evidence="1">The sequence shown here is derived from an EMBL/GenBank/DDBJ whole genome shotgun (WGS) entry which is preliminary data.</text>
</comment>
<dbReference type="Proteomes" id="UP000030321">
    <property type="component" value="Unassembled WGS sequence"/>
</dbReference>
<dbReference type="AlphaFoldDB" id="A0A0A1VVR8"/>
<dbReference type="EMBL" id="BBPA01000051">
    <property type="protein sequence ID" value="GAL93897.1"/>
    <property type="molecule type" value="Genomic_DNA"/>
</dbReference>